<gene>
    <name evidence="3" type="ORF">MCOLE_v1c00250</name>
</gene>
<feature type="signal peptide" evidence="2">
    <location>
        <begin position="1"/>
        <end position="17"/>
    </location>
</feature>
<dbReference type="AlphaFoldDB" id="A0A2K8P318"/>
<evidence type="ECO:0000313" key="3">
    <source>
        <dbReference type="EMBL" id="ATZ20540.1"/>
    </source>
</evidence>
<proteinExistence type="predicted"/>
<feature type="chain" id="PRO_5014843083" description="Lipoprotein" evidence="2">
    <location>
        <begin position="18"/>
        <end position="715"/>
    </location>
</feature>
<organism evidence="3 4">
    <name type="scientific">Mesoplasma coleopterae</name>
    <dbReference type="NCBI Taxonomy" id="324078"/>
    <lineage>
        <taxon>Bacteria</taxon>
        <taxon>Bacillati</taxon>
        <taxon>Mycoplasmatota</taxon>
        <taxon>Mollicutes</taxon>
        <taxon>Entomoplasmatales</taxon>
        <taxon>Entomoplasmataceae</taxon>
        <taxon>Mesoplasma</taxon>
    </lineage>
</organism>
<evidence type="ECO:0000256" key="1">
    <source>
        <dbReference type="SAM" id="Coils"/>
    </source>
</evidence>
<evidence type="ECO:0000256" key="2">
    <source>
        <dbReference type="SAM" id="SignalP"/>
    </source>
</evidence>
<accession>A0A2K8P318</accession>
<keyword evidence="1" id="KW-0175">Coiled coil</keyword>
<evidence type="ECO:0000313" key="4">
    <source>
        <dbReference type="Proteomes" id="UP000232221"/>
    </source>
</evidence>
<reference evidence="3 4" key="1">
    <citation type="submission" date="2017-11" db="EMBL/GenBank/DDBJ databases">
        <title>Genome sequence of Mesoplasma coleopterae BARC 779 (ATCC 49583).</title>
        <authorList>
            <person name="Lo W.-S."/>
            <person name="Kuo C.-H."/>
        </authorList>
    </citation>
    <scope>NUCLEOTIDE SEQUENCE [LARGE SCALE GENOMIC DNA]</scope>
    <source>
        <strain evidence="3 4">BARC 779</strain>
    </source>
</reference>
<evidence type="ECO:0008006" key="5">
    <source>
        <dbReference type="Google" id="ProtNLM"/>
    </source>
</evidence>
<dbReference type="EMBL" id="CP024968">
    <property type="protein sequence ID" value="ATZ20540.1"/>
    <property type="molecule type" value="Genomic_DNA"/>
</dbReference>
<keyword evidence="4" id="KW-1185">Reference proteome</keyword>
<sequence length="715" mass="80621">MKKLLLTLSSVFIIAGAAGSVVSCGVKPEKNVIFALIGGSSMSDTDLEKLNAYKEMADEFNEQNRDKEGFVPVNVVWRESSYLNNAVLTGDNLPDLYISYVDAASTYLESTVADQVRDMEKSMGDQGFEKFKDDLITPAFIDEGKYKDTQVVLPFGKSFDISVINVNLLFQFMDLFDDQNVKNKLSDLQNTYAKYNNERSSVLENKTEMSGTKVFREGLKLVPDGEIFKEKDNVISIDKSTYNSLVELFSKVENSVEGIKSIFALTKNVLALTKAMNQIIQKNGLDVTVKIEDNKYVKPNEKYNFAFGIDSLDNKYYMDYASTDKGHEIIDVKNDSDFWYNTNYENKIAEINLESNNQSFKETSEYLQGMKDIAVDNIKDSKPGLSYSEQWNGVFSTSRYEQNSQSKTYITQDFTKGTMFMGSASSANDFYFTSSWEKEVDVYNDNQTRNAKPSREVAKYSPVTRADILTTSKTNGSNPEKSVFMSQGRGIAGFKSNGSNAAQKEESVKGFLNYIMQPIPTARFALRTSYMPATKSGMLIYENYLNGNFNNENNTHTNEKALAEAIVDIKKIYDKEDINPAVAKELIPMYFRQIKNNKGTPEWKAGISPVNTGFINDYLNPKISTNDTENKRKNISLVSSKANPVTDIVRSGLKNAISGTNGVMDLLNKKDMKFFDLLNKPQNSKDTAYLSYWLGRNQGDFYKEIHITYPSKKAQ</sequence>
<dbReference type="KEGG" id="mcol:MCOLE_v1c00250"/>
<dbReference type="Gene3D" id="3.40.190.10">
    <property type="entry name" value="Periplasmic binding protein-like II"/>
    <property type="match status" value="1"/>
</dbReference>
<feature type="coiled-coil region" evidence="1">
    <location>
        <begin position="178"/>
        <end position="205"/>
    </location>
</feature>
<protein>
    <recommendedName>
        <fullName evidence="5">Lipoprotein</fullName>
    </recommendedName>
</protein>
<dbReference type="RefSeq" id="WP_100670397.1">
    <property type="nucleotide sequence ID" value="NZ_CP024968.1"/>
</dbReference>
<keyword evidence="2" id="KW-0732">Signal</keyword>
<dbReference type="OrthoDB" id="391603at2"/>
<name>A0A2K8P318_9MOLU</name>
<dbReference type="SUPFAM" id="SSF53850">
    <property type="entry name" value="Periplasmic binding protein-like II"/>
    <property type="match status" value="1"/>
</dbReference>
<dbReference type="PROSITE" id="PS51257">
    <property type="entry name" value="PROKAR_LIPOPROTEIN"/>
    <property type="match status" value="1"/>
</dbReference>
<dbReference type="Proteomes" id="UP000232221">
    <property type="component" value="Chromosome"/>
</dbReference>